<dbReference type="InterPro" id="IPR015943">
    <property type="entry name" value="WD40/YVTN_repeat-like_dom_sf"/>
</dbReference>
<evidence type="ECO:0000313" key="3">
    <source>
        <dbReference type="EMBL" id="KAK9994700.1"/>
    </source>
</evidence>
<keyword evidence="2" id="KW-0677">Repeat</keyword>
<reference evidence="3 4" key="1">
    <citation type="submission" date="2024-01" db="EMBL/GenBank/DDBJ databases">
        <title>A telomere-to-telomere, gap-free genome of sweet tea (Lithocarpus litseifolius).</title>
        <authorList>
            <person name="Zhou J."/>
        </authorList>
    </citation>
    <scope>NUCLEOTIDE SEQUENCE [LARGE SCALE GENOMIC DNA]</scope>
    <source>
        <strain evidence="3">Zhou-2022a</strain>
        <tissue evidence="3">Leaf</tissue>
    </source>
</reference>
<comment type="caution">
    <text evidence="3">The sequence shown here is derived from an EMBL/GenBank/DDBJ whole genome shotgun (WGS) entry which is preliminary data.</text>
</comment>
<gene>
    <name evidence="3" type="ORF">SO802_024403</name>
</gene>
<dbReference type="PANTHER" id="PTHR22850">
    <property type="entry name" value="WD40 REPEAT FAMILY"/>
    <property type="match status" value="1"/>
</dbReference>
<evidence type="ECO:0000256" key="2">
    <source>
        <dbReference type="ARBA" id="ARBA00022737"/>
    </source>
</evidence>
<keyword evidence="4" id="KW-1185">Reference proteome</keyword>
<evidence type="ECO:0000256" key="1">
    <source>
        <dbReference type="ARBA" id="ARBA00022574"/>
    </source>
</evidence>
<keyword evidence="1" id="KW-0853">WD repeat</keyword>
<organism evidence="3 4">
    <name type="scientific">Lithocarpus litseifolius</name>
    <dbReference type="NCBI Taxonomy" id="425828"/>
    <lineage>
        <taxon>Eukaryota</taxon>
        <taxon>Viridiplantae</taxon>
        <taxon>Streptophyta</taxon>
        <taxon>Embryophyta</taxon>
        <taxon>Tracheophyta</taxon>
        <taxon>Spermatophyta</taxon>
        <taxon>Magnoliopsida</taxon>
        <taxon>eudicotyledons</taxon>
        <taxon>Gunneridae</taxon>
        <taxon>Pentapetalae</taxon>
        <taxon>rosids</taxon>
        <taxon>fabids</taxon>
        <taxon>Fagales</taxon>
        <taxon>Fagaceae</taxon>
        <taxon>Lithocarpus</taxon>
    </lineage>
</organism>
<dbReference type="AlphaFoldDB" id="A0AAW2C8T1"/>
<evidence type="ECO:0000313" key="4">
    <source>
        <dbReference type="Proteomes" id="UP001459277"/>
    </source>
</evidence>
<proteinExistence type="predicted"/>
<protein>
    <submittedName>
        <fullName evidence="3">Uncharacterized protein</fullName>
    </submittedName>
</protein>
<dbReference type="EMBL" id="JAZDWU010000008">
    <property type="protein sequence ID" value="KAK9994700.1"/>
    <property type="molecule type" value="Genomic_DNA"/>
</dbReference>
<name>A0AAW2C8T1_9ROSI</name>
<dbReference type="InterPro" id="IPR050459">
    <property type="entry name" value="WD_repeat_RBAP46/RBAP48/MSI1"/>
</dbReference>
<sequence length="118" mass="13148">MEVTQKIRVNGEVNRARCMPQNPIVMGAKTSGCDVYEFDCSKQLEKQQGGDYKPDLILCMLEKQLVVNVYDGIICGGHVLAVLGLWEGDLEGGKICFGLNERQLALMPKLEQLKLPHE</sequence>
<dbReference type="Proteomes" id="UP001459277">
    <property type="component" value="Unassembled WGS sequence"/>
</dbReference>
<accession>A0AAW2C8T1</accession>
<dbReference type="Gene3D" id="2.130.10.10">
    <property type="entry name" value="YVTN repeat-like/Quinoprotein amine dehydrogenase"/>
    <property type="match status" value="1"/>
</dbReference>